<keyword evidence="1" id="KW-0479">Metal-binding</keyword>
<dbReference type="InterPro" id="IPR045358">
    <property type="entry name" value="Ty3_capsid"/>
</dbReference>
<keyword evidence="1" id="KW-0862">Zinc</keyword>
<dbReference type="AlphaFoldDB" id="A0A2P4XMM4"/>
<dbReference type="InterPro" id="IPR032567">
    <property type="entry name" value="RTL1-rel"/>
</dbReference>
<dbReference type="GO" id="GO:0006508">
    <property type="term" value="P:proteolysis"/>
    <property type="evidence" value="ECO:0007669"/>
    <property type="project" value="InterPro"/>
</dbReference>
<dbReference type="SMART" id="SM00343">
    <property type="entry name" value="ZnF_C2HC"/>
    <property type="match status" value="1"/>
</dbReference>
<feature type="domain" description="CCHC-type" evidence="2">
    <location>
        <begin position="293"/>
        <end position="308"/>
    </location>
</feature>
<dbReference type="InterPro" id="IPR001969">
    <property type="entry name" value="Aspartic_peptidase_AS"/>
</dbReference>
<dbReference type="PANTHER" id="PTHR15503:SF22">
    <property type="entry name" value="TRANSPOSON TY3-I GAG POLYPROTEIN"/>
    <property type="match status" value="1"/>
</dbReference>
<accession>A0A2P4XMM4</accession>
<dbReference type="PROSITE" id="PS50158">
    <property type="entry name" value="ZF_CCHC"/>
    <property type="match status" value="1"/>
</dbReference>
<evidence type="ECO:0000256" key="1">
    <source>
        <dbReference type="PROSITE-ProRule" id="PRU00047"/>
    </source>
</evidence>
<dbReference type="GO" id="GO:0003676">
    <property type="term" value="F:nucleic acid binding"/>
    <property type="evidence" value="ECO:0007669"/>
    <property type="project" value="InterPro"/>
</dbReference>
<dbReference type="GO" id="GO:0008270">
    <property type="term" value="F:zinc ion binding"/>
    <property type="evidence" value="ECO:0007669"/>
    <property type="project" value="UniProtKB-KW"/>
</dbReference>
<protein>
    <submittedName>
        <fullName evidence="3">Polyprotein</fullName>
    </submittedName>
</protein>
<evidence type="ECO:0000313" key="3">
    <source>
        <dbReference type="EMBL" id="POM66811.1"/>
    </source>
</evidence>
<evidence type="ECO:0000259" key="2">
    <source>
        <dbReference type="PROSITE" id="PS50158"/>
    </source>
</evidence>
<gene>
    <name evidence="3" type="ORF">PHPALM_17270</name>
</gene>
<dbReference type="EMBL" id="NCKW01009527">
    <property type="protein sequence ID" value="POM66811.1"/>
    <property type="molecule type" value="Genomic_DNA"/>
</dbReference>
<organism evidence="3 4">
    <name type="scientific">Phytophthora palmivora</name>
    <dbReference type="NCBI Taxonomy" id="4796"/>
    <lineage>
        <taxon>Eukaryota</taxon>
        <taxon>Sar</taxon>
        <taxon>Stramenopiles</taxon>
        <taxon>Oomycota</taxon>
        <taxon>Peronosporomycetes</taxon>
        <taxon>Peronosporales</taxon>
        <taxon>Peronosporaceae</taxon>
        <taxon>Phytophthora</taxon>
    </lineage>
</organism>
<comment type="caution">
    <text evidence="3">The sequence shown here is derived from an EMBL/GenBank/DDBJ whole genome shotgun (WGS) entry which is preliminary data.</text>
</comment>
<keyword evidence="4" id="KW-1185">Reference proteome</keyword>
<evidence type="ECO:0000313" key="4">
    <source>
        <dbReference type="Proteomes" id="UP000237271"/>
    </source>
</evidence>
<dbReference type="OrthoDB" id="111701at2759"/>
<dbReference type="PANTHER" id="PTHR15503">
    <property type="entry name" value="LDOC1 RELATED"/>
    <property type="match status" value="1"/>
</dbReference>
<dbReference type="Proteomes" id="UP000237271">
    <property type="component" value="Unassembled WGS sequence"/>
</dbReference>
<sequence length="390" mass="42999">MNDTSMNDASRASGISLEHANFPHLSTFEWEALHRLVVVAGEGVIKTLLTAGTEEQQRLAAQEFMVRELADLRLRVSTPTSTKNKTDIVKIDVSTYSGEGDKRLHLNRWFCEVDIAIEARQISTELARTRFLLSKLGGKAKELALGKLVADASCFPTMDSMKVDLRLAFEPPQDESIQRSDFLALKQGRMPMLEYIQHARHLVSCLTTNPMDMVTQIHVFISGMNAGYQRFYLTRKTPSTLEEAFAIAPREDYSVTASQAFDVSRPITHGPEPEPMEVDAIQNYGGRREPTLRCFRCQKPGHRAAVCRALTPVVTNVSVANDVAVAYPTKNGDNQTTSSPYVLRAQLSATTSGSDSRLIVLSLHVDGASRPIRALLDSGATNNFVGAESL</sequence>
<keyword evidence="1" id="KW-0863">Zinc-finger</keyword>
<dbReference type="Pfam" id="PF19259">
    <property type="entry name" value="Ty3_capsid"/>
    <property type="match status" value="1"/>
</dbReference>
<dbReference type="GO" id="GO:0004190">
    <property type="term" value="F:aspartic-type endopeptidase activity"/>
    <property type="evidence" value="ECO:0007669"/>
    <property type="project" value="InterPro"/>
</dbReference>
<dbReference type="PROSITE" id="PS00141">
    <property type="entry name" value="ASP_PROTEASE"/>
    <property type="match status" value="1"/>
</dbReference>
<reference evidence="3 4" key="1">
    <citation type="journal article" date="2017" name="Genome Biol. Evol.">
        <title>Phytophthora megakarya and P. palmivora, closely related causal agents of cacao black pod rot, underwent increases in genome sizes and gene numbers by different mechanisms.</title>
        <authorList>
            <person name="Ali S.S."/>
            <person name="Shao J."/>
            <person name="Lary D.J."/>
            <person name="Kronmiller B."/>
            <person name="Shen D."/>
            <person name="Strem M.D."/>
            <person name="Amoako-Attah I."/>
            <person name="Akrofi A.Y."/>
            <person name="Begoude B.A."/>
            <person name="Ten Hoopen G.M."/>
            <person name="Coulibaly K."/>
            <person name="Kebe B.I."/>
            <person name="Melnick R.L."/>
            <person name="Guiltinan M.J."/>
            <person name="Tyler B.M."/>
            <person name="Meinhardt L.W."/>
            <person name="Bailey B.A."/>
        </authorList>
    </citation>
    <scope>NUCLEOTIDE SEQUENCE [LARGE SCALE GENOMIC DNA]</scope>
    <source>
        <strain evidence="4">sbr112.9</strain>
    </source>
</reference>
<proteinExistence type="predicted"/>
<dbReference type="InterPro" id="IPR001878">
    <property type="entry name" value="Znf_CCHC"/>
</dbReference>
<name>A0A2P4XMM4_9STRA</name>